<dbReference type="SUPFAM" id="SSF54713">
    <property type="entry name" value="Elongation factor Ts (EF-Ts), dimerisation domain"/>
    <property type="match status" value="2"/>
</dbReference>
<keyword evidence="5" id="KW-1185">Reference proteome</keyword>
<accession>A0A1B9GJD4</accession>
<dbReference type="Proteomes" id="UP000092666">
    <property type="component" value="Unassembled WGS sequence"/>
</dbReference>
<dbReference type="AlphaFoldDB" id="A0A1B9GJD4"/>
<dbReference type="GO" id="GO:0003746">
    <property type="term" value="F:translation elongation factor activity"/>
    <property type="evidence" value="ECO:0007669"/>
    <property type="project" value="UniProtKB-UniRule"/>
</dbReference>
<dbReference type="GO" id="GO:0070125">
    <property type="term" value="P:mitochondrial translational elongation"/>
    <property type="evidence" value="ECO:0007669"/>
    <property type="project" value="TreeGrafter"/>
</dbReference>
<dbReference type="STRING" id="1296120.A0A1B9GJD4"/>
<dbReference type="OrthoDB" id="277235at2759"/>
<dbReference type="EMBL" id="KI669513">
    <property type="protein sequence ID" value="OCF31077.1"/>
    <property type="molecule type" value="Genomic_DNA"/>
</dbReference>
<gene>
    <name evidence="2" type="primary">TSF1</name>
    <name evidence="4" type="ORF">I316_07208</name>
</gene>
<keyword evidence="1" id="KW-0809">Transit peptide</keyword>
<reference evidence="4 5" key="1">
    <citation type="submission" date="2013-07" db="EMBL/GenBank/DDBJ databases">
        <title>The Genome Sequence of Cryptococcus heveanensis BCC8398.</title>
        <authorList>
            <consortium name="The Broad Institute Genome Sequencing Platform"/>
            <person name="Cuomo C."/>
            <person name="Litvintseva A."/>
            <person name="Chen Y."/>
            <person name="Heitman J."/>
            <person name="Sun S."/>
            <person name="Springer D."/>
            <person name="Dromer F."/>
            <person name="Young S.K."/>
            <person name="Zeng Q."/>
            <person name="Gargeya S."/>
            <person name="Fitzgerald M."/>
            <person name="Abouelleil A."/>
            <person name="Alvarado L."/>
            <person name="Berlin A.M."/>
            <person name="Chapman S.B."/>
            <person name="Dewar J."/>
            <person name="Goldberg J."/>
            <person name="Griggs A."/>
            <person name="Gujja S."/>
            <person name="Hansen M."/>
            <person name="Howarth C."/>
            <person name="Imamovic A."/>
            <person name="Larimer J."/>
            <person name="McCowan C."/>
            <person name="Murphy C."/>
            <person name="Pearson M."/>
            <person name="Priest M."/>
            <person name="Roberts A."/>
            <person name="Saif S."/>
            <person name="Shea T."/>
            <person name="Sykes S."/>
            <person name="Wortman J."/>
            <person name="Nusbaum C."/>
            <person name="Birren B."/>
        </authorList>
    </citation>
    <scope>NUCLEOTIDE SEQUENCE [LARGE SCALE GENOMIC DNA]</scope>
    <source>
        <strain evidence="4 5">BCC8398</strain>
    </source>
</reference>
<evidence type="ECO:0000256" key="2">
    <source>
        <dbReference type="HAMAP-Rule" id="MF_03135"/>
    </source>
</evidence>
<comment type="similarity">
    <text evidence="2">Belongs to the EF-Ts family.</text>
</comment>
<feature type="compositionally biased region" description="Low complexity" evidence="3">
    <location>
        <begin position="191"/>
        <end position="215"/>
    </location>
</feature>
<evidence type="ECO:0000313" key="4">
    <source>
        <dbReference type="EMBL" id="OCF31077.1"/>
    </source>
</evidence>
<evidence type="ECO:0000313" key="5">
    <source>
        <dbReference type="Proteomes" id="UP000092666"/>
    </source>
</evidence>
<dbReference type="InterPro" id="IPR009060">
    <property type="entry name" value="UBA-like_sf"/>
</dbReference>
<dbReference type="Gene3D" id="3.30.479.20">
    <property type="entry name" value="Elongation factor Ts, dimerisation domain"/>
    <property type="match status" value="2"/>
</dbReference>
<dbReference type="InterPro" id="IPR001816">
    <property type="entry name" value="Transl_elong_EFTs/EF1B"/>
</dbReference>
<reference evidence="5" key="2">
    <citation type="submission" date="2013-12" db="EMBL/GenBank/DDBJ databases">
        <title>Evolution of pathogenesis and genome organization in the Tremellales.</title>
        <authorList>
            <person name="Cuomo C."/>
            <person name="Litvintseva A."/>
            <person name="Heitman J."/>
            <person name="Chen Y."/>
            <person name="Sun S."/>
            <person name="Springer D."/>
            <person name="Dromer F."/>
            <person name="Young S."/>
            <person name="Zeng Q."/>
            <person name="Chapman S."/>
            <person name="Gujja S."/>
            <person name="Saif S."/>
            <person name="Birren B."/>
        </authorList>
    </citation>
    <scope>NUCLEOTIDE SEQUENCE [LARGE SCALE GENOMIC DNA]</scope>
    <source>
        <strain evidence="5">BCC8398</strain>
    </source>
</reference>
<name>A0A1B9GJD4_9TREE</name>
<comment type="function">
    <text evidence="2">Associates with the EF-Tu.GDP complex and induces the exchange of GDP to GTP. It remains bound to the aminoacyl-tRNA.EF-Tu.GTP complex up to the GTP hydrolysis stage on the ribosome.</text>
</comment>
<feature type="region of interest" description="Disordered" evidence="3">
    <location>
        <begin position="189"/>
        <end position="215"/>
    </location>
</feature>
<keyword evidence="2" id="KW-0648">Protein biosynthesis</keyword>
<dbReference type="HAMAP" id="MF_00050">
    <property type="entry name" value="EF_Ts"/>
    <property type="match status" value="1"/>
</dbReference>
<sequence length="391" mass="41023">MLGHIAARASSSLRSSFSPLSASHSARRLSISPALFAEQAASKTKVPISLIASLRKEHPVPLATAREALERTNLDLNAALDYLRTSTSANAEKKAAKVSGRSTNEGVIALSLLGGKRVSMIHLGCETDFVARNAVFLKTAKGVAETAAFLDVPIEGDHEPSVTGNAKALEQSRTDPILDFPTESLLSAPLISMPPSESSSSSSDSSPSSSTITSSEAQTIKQTLLSSLSQTGENLKLLRAVSFAAPFPSTPTVRFVPGAYAHGGTSDKEGKVGGIVVLAVSSADAERPIATIIHGPGGDQLEAEIGAFARTVARQVVGFPTKVIEKGDKAVDGEEVLLEQPFMMFNGDSRPVREVLQSWGKEKGLNVRVIGMRRWAVGDEVGDAVGQEVAA</sequence>
<protein>
    <recommendedName>
        <fullName evidence="2">Elongation factor Ts, mitochondrial</fullName>
        <shortName evidence="2">EF-Ts</shortName>
        <shortName evidence="2">EF-TsMt</shortName>
    </recommendedName>
</protein>
<evidence type="ECO:0000256" key="3">
    <source>
        <dbReference type="SAM" id="MobiDB-lite"/>
    </source>
</evidence>
<dbReference type="InterPro" id="IPR036402">
    <property type="entry name" value="EF-Ts_dimer_sf"/>
</dbReference>
<organism evidence="4 5">
    <name type="scientific">Kwoniella heveanensis BCC8398</name>
    <dbReference type="NCBI Taxonomy" id="1296120"/>
    <lineage>
        <taxon>Eukaryota</taxon>
        <taxon>Fungi</taxon>
        <taxon>Dikarya</taxon>
        <taxon>Basidiomycota</taxon>
        <taxon>Agaricomycotina</taxon>
        <taxon>Tremellomycetes</taxon>
        <taxon>Tremellales</taxon>
        <taxon>Cryptococcaceae</taxon>
        <taxon>Kwoniella</taxon>
    </lineage>
</organism>
<dbReference type="PANTHER" id="PTHR11741:SF0">
    <property type="entry name" value="ELONGATION FACTOR TS, MITOCHONDRIAL"/>
    <property type="match status" value="1"/>
</dbReference>
<keyword evidence="2" id="KW-0496">Mitochondrion</keyword>
<dbReference type="PANTHER" id="PTHR11741">
    <property type="entry name" value="ELONGATION FACTOR TS"/>
    <property type="match status" value="1"/>
</dbReference>
<dbReference type="GO" id="GO:0005739">
    <property type="term" value="C:mitochondrion"/>
    <property type="evidence" value="ECO:0007669"/>
    <property type="project" value="UniProtKB-SubCell"/>
</dbReference>
<dbReference type="Gene3D" id="1.10.8.10">
    <property type="entry name" value="DNA helicase RuvA subunit, C-terminal domain"/>
    <property type="match status" value="1"/>
</dbReference>
<comment type="subcellular location">
    <subcellularLocation>
        <location evidence="2">Mitochondrion</location>
    </subcellularLocation>
</comment>
<evidence type="ECO:0000256" key="1">
    <source>
        <dbReference type="ARBA" id="ARBA00022946"/>
    </source>
</evidence>
<proteinExistence type="inferred from homology"/>
<dbReference type="SUPFAM" id="SSF46934">
    <property type="entry name" value="UBA-like"/>
    <property type="match status" value="1"/>
</dbReference>
<keyword evidence="2 4" id="KW-0251">Elongation factor</keyword>